<sequence length="318" mass="37394">MKNGEQDIERILADLAEECLELGKKERPEKRWLEQMYDRFRAANGNMGKGAADALLYRRMYGAEPAKPSDTLKIRYWRTGRHLPVSREQCGRLGKALELSGEESVFLIQGCCDRCDRVFEAGEEDAEYRERLALLEELKREYLEKVHPALQRQLYHSGTDLSRSLRHLYYTDAGSYLHFRETENRGSVGRHISSINYTSEFGRQMKLYGEIPRKTMIRHLLIFASPFVNEKRVSAWLKRLGYLGLDKDHTQTDGSCLDRLLLGYLRLYEECCTGKEPEECRIWLRRSSRFLDGYLEERKNASLRLFYFKALKYWEEAE</sequence>
<dbReference type="EMBL" id="DWWL01000063">
    <property type="protein sequence ID" value="HJC48346.1"/>
    <property type="molecule type" value="Genomic_DNA"/>
</dbReference>
<comment type="caution">
    <text evidence="1">The sequence shown here is derived from an EMBL/GenBank/DDBJ whole genome shotgun (WGS) entry which is preliminary data.</text>
</comment>
<dbReference type="AlphaFoldDB" id="A0A9D2T7M3"/>
<reference evidence="1" key="1">
    <citation type="journal article" date="2021" name="PeerJ">
        <title>Extensive microbial diversity within the chicken gut microbiome revealed by metagenomics and culture.</title>
        <authorList>
            <person name="Gilroy R."/>
            <person name="Ravi A."/>
            <person name="Getino M."/>
            <person name="Pursley I."/>
            <person name="Horton D.L."/>
            <person name="Alikhan N.F."/>
            <person name="Baker D."/>
            <person name="Gharbi K."/>
            <person name="Hall N."/>
            <person name="Watson M."/>
            <person name="Adriaenssens E.M."/>
            <person name="Foster-Nyarko E."/>
            <person name="Jarju S."/>
            <person name="Secka A."/>
            <person name="Antonio M."/>
            <person name="Oren A."/>
            <person name="Chaudhuri R.R."/>
            <person name="La Ragione R."/>
            <person name="Hildebrand F."/>
            <person name="Pallen M.J."/>
        </authorList>
    </citation>
    <scope>NUCLEOTIDE SEQUENCE</scope>
    <source>
        <strain evidence="1">CHK183-5548</strain>
    </source>
</reference>
<organism evidence="1 2">
    <name type="scientific">Candidatus Lachnoclostridium pullistercoris</name>
    <dbReference type="NCBI Taxonomy" id="2838632"/>
    <lineage>
        <taxon>Bacteria</taxon>
        <taxon>Bacillati</taxon>
        <taxon>Bacillota</taxon>
        <taxon>Clostridia</taxon>
        <taxon>Lachnospirales</taxon>
        <taxon>Lachnospiraceae</taxon>
    </lineage>
</organism>
<proteinExistence type="predicted"/>
<protein>
    <submittedName>
        <fullName evidence="1">Uncharacterized protein</fullName>
    </submittedName>
</protein>
<dbReference type="Proteomes" id="UP000823883">
    <property type="component" value="Unassembled WGS sequence"/>
</dbReference>
<reference evidence="1" key="2">
    <citation type="submission" date="2021-04" db="EMBL/GenBank/DDBJ databases">
        <authorList>
            <person name="Gilroy R."/>
        </authorList>
    </citation>
    <scope>NUCLEOTIDE SEQUENCE</scope>
    <source>
        <strain evidence="1">CHK183-5548</strain>
    </source>
</reference>
<gene>
    <name evidence="1" type="ORF">IAA04_09875</name>
</gene>
<evidence type="ECO:0000313" key="1">
    <source>
        <dbReference type="EMBL" id="HJC48346.1"/>
    </source>
</evidence>
<name>A0A9D2T7M3_9FIRM</name>
<accession>A0A9D2T7M3</accession>
<evidence type="ECO:0000313" key="2">
    <source>
        <dbReference type="Proteomes" id="UP000823883"/>
    </source>
</evidence>